<feature type="non-terminal residue" evidence="1">
    <location>
        <position position="312"/>
    </location>
</feature>
<name>A0A0F9JM46_9ZZZZ</name>
<gene>
    <name evidence="1" type="ORF">LCGC14_1511060</name>
</gene>
<reference evidence="1" key="1">
    <citation type="journal article" date="2015" name="Nature">
        <title>Complex archaea that bridge the gap between prokaryotes and eukaryotes.</title>
        <authorList>
            <person name="Spang A."/>
            <person name="Saw J.H."/>
            <person name="Jorgensen S.L."/>
            <person name="Zaremba-Niedzwiedzka K."/>
            <person name="Martijn J."/>
            <person name="Lind A.E."/>
            <person name="van Eijk R."/>
            <person name="Schleper C."/>
            <person name="Guy L."/>
            <person name="Ettema T.J."/>
        </authorList>
    </citation>
    <scope>NUCLEOTIDE SEQUENCE</scope>
</reference>
<proteinExistence type="predicted"/>
<organism evidence="1">
    <name type="scientific">marine sediment metagenome</name>
    <dbReference type="NCBI Taxonomy" id="412755"/>
    <lineage>
        <taxon>unclassified sequences</taxon>
        <taxon>metagenomes</taxon>
        <taxon>ecological metagenomes</taxon>
    </lineage>
</organism>
<dbReference type="AlphaFoldDB" id="A0A0F9JM46"/>
<accession>A0A0F9JM46</accession>
<sequence>MKKTLFSVLLAGVLFWLAPLQLARAQATLTSTTLSAAVTDTSGRTLTVASATDFAVDSLLYVNHEAMVITAVSGTVISVTRGAAGTKASTHQSATTVYVGVQYYFSSTDRSGSCTSTNEVVLPVINVSNGNLYTCSDSQWALQKTFGTIEAPFGTHVKINTVAGNKNVRIQSRTYTYTGGGITGVQIKPGIGATTTHEIKGIEISPRFNDGFTAATIVGLHVDVFLKGTTAVTTSGDVRGMQIELVTDDAGTRTISGYVTGLRMRSAFSATAITGNFSAFRIEKPEAQTNSQTYDGLFDLTSTIPLVWNNTP</sequence>
<dbReference type="EMBL" id="LAZR01011090">
    <property type="protein sequence ID" value="KKM63481.1"/>
    <property type="molecule type" value="Genomic_DNA"/>
</dbReference>
<comment type="caution">
    <text evidence="1">The sequence shown here is derived from an EMBL/GenBank/DDBJ whole genome shotgun (WGS) entry which is preliminary data.</text>
</comment>
<protein>
    <submittedName>
        <fullName evidence="1">Uncharacterized protein</fullName>
    </submittedName>
</protein>
<evidence type="ECO:0000313" key="1">
    <source>
        <dbReference type="EMBL" id="KKM63481.1"/>
    </source>
</evidence>